<dbReference type="EMBL" id="KK119957">
    <property type="protein sequence ID" value="KFM77169.1"/>
    <property type="molecule type" value="Genomic_DNA"/>
</dbReference>
<feature type="non-terminal residue" evidence="1">
    <location>
        <position position="67"/>
    </location>
</feature>
<dbReference type="Proteomes" id="UP000054359">
    <property type="component" value="Unassembled WGS sequence"/>
</dbReference>
<accession>A0A087UII0</accession>
<name>A0A087UII0_STEMI</name>
<protein>
    <submittedName>
        <fullName evidence="1">Uncharacterized protein</fullName>
    </submittedName>
</protein>
<dbReference type="OrthoDB" id="6436848at2759"/>
<dbReference type="AlphaFoldDB" id="A0A087UII0"/>
<gene>
    <name evidence="1" type="ORF">X975_23190</name>
</gene>
<organism evidence="1 2">
    <name type="scientific">Stegodyphus mimosarum</name>
    <name type="common">African social velvet spider</name>
    <dbReference type="NCBI Taxonomy" id="407821"/>
    <lineage>
        <taxon>Eukaryota</taxon>
        <taxon>Metazoa</taxon>
        <taxon>Ecdysozoa</taxon>
        <taxon>Arthropoda</taxon>
        <taxon>Chelicerata</taxon>
        <taxon>Arachnida</taxon>
        <taxon>Araneae</taxon>
        <taxon>Araneomorphae</taxon>
        <taxon>Entelegynae</taxon>
        <taxon>Eresoidea</taxon>
        <taxon>Eresidae</taxon>
        <taxon>Stegodyphus</taxon>
    </lineage>
</organism>
<proteinExistence type="predicted"/>
<reference evidence="1 2" key="1">
    <citation type="submission" date="2013-11" db="EMBL/GenBank/DDBJ databases">
        <title>Genome sequencing of Stegodyphus mimosarum.</title>
        <authorList>
            <person name="Bechsgaard J."/>
        </authorList>
    </citation>
    <scope>NUCLEOTIDE SEQUENCE [LARGE SCALE GENOMIC DNA]</scope>
</reference>
<keyword evidence="2" id="KW-1185">Reference proteome</keyword>
<evidence type="ECO:0000313" key="2">
    <source>
        <dbReference type="Proteomes" id="UP000054359"/>
    </source>
</evidence>
<sequence length="67" mass="7104">MAGDDDLPSLDDWTLSDDDWASGTFLVPPPPSPPSLGSLCMSGDYYCQLEGGPMGAHFNRASFPSLP</sequence>
<evidence type="ECO:0000313" key="1">
    <source>
        <dbReference type="EMBL" id="KFM77169.1"/>
    </source>
</evidence>